<dbReference type="RefSeq" id="WP_053462873.1">
    <property type="nucleotide sequence ID" value="NZ_JZIW01000009.1"/>
</dbReference>
<dbReference type="EMBL" id="JZIW01000009">
    <property type="protein sequence ID" value="KOO75331.1"/>
    <property type="molecule type" value="Genomic_DNA"/>
</dbReference>
<dbReference type="Proteomes" id="UP000037632">
    <property type="component" value="Unassembled WGS sequence"/>
</dbReference>
<gene>
    <name evidence="1" type="ORF">VL23_17455</name>
</gene>
<evidence type="ECO:0000313" key="2">
    <source>
        <dbReference type="Proteomes" id="UP000037632"/>
    </source>
</evidence>
<dbReference type="AlphaFoldDB" id="A0AB34TD01"/>
<accession>A0AB34TD01</accession>
<organism evidence="1 2">
    <name type="scientific">Stenotrophomonas maltophilia</name>
    <name type="common">Pseudomonas maltophilia</name>
    <name type="synonym">Xanthomonas maltophilia</name>
    <dbReference type="NCBI Taxonomy" id="40324"/>
    <lineage>
        <taxon>Bacteria</taxon>
        <taxon>Pseudomonadati</taxon>
        <taxon>Pseudomonadota</taxon>
        <taxon>Gammaproteobacteria</taxon>
        <taxon>Lysobacterales</taxon>
        <taxon>Lysobacteraceae</taxon>
        <taxon>Stenotrophomonas</taxon>
        <taxon>Stenotrophomonas maltophilia group</taxon>
    </lineage>
</organism>
<reference evidence="1 2" key="1">
    <citation type="journal article" date="2015" name="Antimicrob. Agents Chemother.">
        <title>Whole-Genome Sequencing Identifies Emergence of a Quinolone Resistance Mutation in a Case of Stenotrophomonas maltophilia Bacteremia.</title>
        <authorList>
            <person name="Pak T.R."/>
            <person name="Altman D.R."/>
            <person name="Attie O."/>
            <person name="Sebra R."/>
            <person name="Hamula C.L."/>
            <person name="Lewis M."/>
            <person name="Deikus G."/>
            <person name="Newman L.C."/>
            <person name="Fang G."/>
            <person name="Hand J."/>
            <person name="Papel G."/>
            <person name="Wallach F."/>
            <person name="Schadt E.E."/>
            <person name="Huprikar S."/>
            <person name="van Bakel H."/>
            <person name="Kasarskis A."/>
            <person name="Bashir A."/>
        </authorList>
    </citation>
    <scope>NUCLEOTIDE SEQUENCE [LARGE SCALE GENOMIC DNA]</scope>
    <source>
        <strain evidence="1 2">ISMMS6</strain>
    </source>
</reference>
<evidence type="ECO:0000313" key="1">
    <source>
        <dbReference type="EMBL" id="KOO75331.1"/>
    </source>
</evidence>
<protein>
    <submittedName>
        <fullName evidence="1">Uncharacterized protein</fullName>
    </submittedName>
</protein>
<sequence length="79" mass="8461">MSAVILQFPTRRVRAKAVADAVRHAALRLGYHPHNADTAALIARADFLSGRYSAARAVSEMVDQLGAAMRQMRAQGGVA</sequence>
<name>A0AB34TD01_STEMA</name>
<proteinExistence type="predicted"/>
<comment type="caution">
    <text evidence="1">The sequence shown here is derived from an EMBL/GenBank/DDBJ whole genome shotgun (WGS) entry which is preliminary data.</text>
</comment>